<sequence>MTITNVTKVWTDDEFMALSGDGYRYELVDGELVEMGNAGMEHGYLACLLVAELMAFVRQNQLGVVCDSSTAFTLKNGNRRSPDIAFISRDRLKGLSRPTRGFFAGSPDLVVEILSPGNTVEEMHTKIVEYFQNETRLLWIIHPDERYVLVYHSPEPDRLLRVGDTLDGEDVVAGFAMAVSDLFKPWDF</sequence>
<evidence type="ECO:0000259" key="1">
    <source>
        <dbReference type="Pfam" id="PF05685"/>
    </source>
</evidence>
<dbReference type="EMBL" id="JAQPOK010000075">
    <property type="protein sequence ID" value="MDJ1179079.1"/>
    <property type="molecule type" value="Genomic_DNA"/>
</dbReference>
<name>A0ABT7BIT9_9CYAN</name>
<evidence type="ECO:0000313" key="3">
    <source>
        <dbReference type="Proteomes" id="UP001231370"/>
    </source>
</evidence>
<protein>
    <submittedName>
        <fullName evidence="2">Uma2 family endonuclease</fullName>
    </submittedName>
</protein>
<dbReference type="CDD" id="cd06260">
    <property type="entry name" value="DUF820-like"/>
    <property type="match status" value="1"/>
</dbReference>
<dbReference type="InterPro" id="IPR008538">
    <property type="entry name" value="Uma2"/>
</dbReference>
<keyword evidence="2" id="KW-0378">Hydrolase</keyword>
<comment type="caution">
    <text evidence="2">The sequence shown here is derived from an EMBL/GenBank/DDBJ whole genome shotgun (WGS) entry which is preliminary data.</text>
</comment>
<gene>
    <name evidence="2" type="ORF">PJF56_09395</name>
</gene>
<keyword evidence="3" id="KW-1185">Reference proteome</keyword>
<dbReference type="SUPFAM" id="SSF52980">
    <property type="entry name" value="Restriction endonuclease-like"/>
    <property type="match status" value="1"/>
</dbReference>
<reference evidence="2 3" key="1">
    <citation type="submission" date="2023-01" db="EMBL/GenBank/DDBJ databases">
        <title>Novel diversity within Roseofilum (Cyanobacteria; Desertifilaceae) from marine benthic mats with descriptions of four novel species.</title>
        <authorList>
            <person name="Wang Y."/>
            <person name="Berthold D.E."/>
            <person name="Hu J."/>
            <person name="Lefler F.W."/>
            <person name="Laughinghouse H.D. IV."/>
        </authorList>
    </citation>
    <scope>NUCLEOTIDE SEQUENCE [LARGE SCALE GENOMIC DNA]</scope>
    <source>
        <strain evidence="2 3">BLCC-M91</strain>
    </source>
</reference>
<dbReference type="InterPro" id="IPR012296">
    <property type="entry name" value="Nuclease_put_TT1808"/>
</dbReference>
<feature type="domain" description="Putative restriction endonuclease" evidence="1">
    <location>
        <begin position="13"/>
        <end position="179"/>
    </location>
</feature>
<dbReference type="Proteomes" id="UP001231370">
    <property type="component" value="Unassembled WGS sequence"/>
</dbReference>
<keyword evidence="2" id="KW-0255">Endonuclease</keyword>
<accession>A0ABT7BIT9</accession>
<dbReference type="GO" id="GO:0004519">
    <property type="term" value="F:endonuclease activity"/>
    <property type="evidence" value="ECO:0007669"/>
    <property type="project" value="UniProtKB-KW"/>
</dbReference>
<dbReference type="PANTHER" id="PTHR34107">
    <property type="entry name" value="SLL0198 PROTEIN-RELATED"/>
    <property type="match status" value="1"/>
</dbReference>
<dbReference type="Gene3D" id="3.90.1570.10">
    <property type="entry name" value="tt1808, chain A"/>
    <property type="match status" value="1"/>
</dbReference>
<evidence type="ECO:0000313" key="2">
    <source>
        <dbReference type="EMBL" id="MDJ1179079.1"/>
    </source>
</evidence>
<proteinExistence type="predicted"/>
<dbReference type="RefSeq" id="WP_283762390.1">
    <property type="nucleotide sequence ID" value="NZ_JAQPOK010000075.1"/>
</dbReference>
<dbReference type="PANTHER" id="PTHR34107:SF1">
    <property type="entry name" value="SLL0198 PROTEIN"/>
    <property type="match status" value="1"/>
</dbReference>
<organism evidence="2 3">
    <name type="scientific">Roseofilum halophilum BLCC-M91</name>
    <dbReference type="NCBI Taxonomy" id="3022259"/>
    <lineage>
        <taxon>Bacteria</taxon>
        <taxon>Bacillati</taxon>
        <taxon>Cyanobacteriota</taxon>
        <taxon>Cyanophyceae</taxon>
        <taxon>Desertifilales</taxon>
        <taxon>Desertifilaceae</taxon>
        <taxon>Roseofilum</taxon>
        <taxon>Roseofilum halophilum</taxon>
    </lineage>
</organism>
<dbReference type="Pfam" id="PF05685">
    <property type="entry name" value="Uma2"/>
    <property type="match status" value="1"/>
</dbReference>
<keyword evidence="2" id="KW-0540">Nuclease</keyword>
<dbReference type="InterPro" id="IPR011335">
    <property type="entry name" value="Restrct_endonuc-II-like"/>
</dbReference>